<gene>
    <name evidence="2" type="ORF">NIT7321_03327</name>
</gene>
<feature type="domain" description="Methyltransferase" evidence="1">
    <location>
        <begin position="60"/>
        <end position="148"/>
    </location>
</feature>
<dbReference type="InterPro" id="IPR041698">
    <property type="entry name" value="Methyltransf_25"/>
</dbReference>
<dbReference type="Pfam" id="PF13649">
    <property type="entry name" value="Methyltransf_25"/>
    <property type="match status" value="1"/>
</dbReference>
<accession>A0A0H5D5R7</accession>
<dbReference type="STRING" id="481446.NIT7645_02775"/>
<organism evidence="2 3">
    <name type="scientific">Phaeobacter italicus</name>
    <dbReference type="NCBI Taxonomy" id="481446"/>
    <lineage>
        <taxon>Bacteria</taxon>
        <taxon>Pseudomonadati</taxon>
        <taxon>Pseudomonadota</taxon>
        <taxon>Alphaproteobacteria</taxon>
        <taxon>Rhodobacterales</taxon>
        <taxon>Roseobacteraceae</taxon>
        <taxon>Phaeobacter</taxon>
    </lineage>
</organism>
<reference evidence="3" key="1">
    <citation type="submission" date="2015-05" db="EMBL/GenBank/DDBJ databases">
        <authorList>
            <person name="Rodrigo-Torres Lidia"/>
            <person name="Arahal R.David."/>
        </authorList>
    </citation>
    <scope>NUCLEOTIDE SEQUENCE [LARGE SCALE GENOMIC DNA]</scope>
    <source>
        <strain evidence="3">CECT 7321</strain>
    </source>
</reference>
<evidence type="ECO:0000259" key="1">
    <source>
        <dbReference type="Pfam" id="PF13649"/>
    </source>
</evidence>
<evidence type="ECO:0000313" key="2">
    <source>
        <dbReference type="EMBL" id="CRL12451.1"/>
    </source>
</evidence>
<sequence>MDKKPIDVDAAYGLAGPEQSRALYADWAETYDSGFASETDYILPEQVALVFAAAGGRGPVLDVGAGTGLCGVALAKQNIGPIDATDISPDMLAQALRKDVYRDVIEADLTEGIPVPQGAYCGLVSSGTFTHGHVGPEALPTLLRVARPDAIFALAINARFAATSGFDDVLHRLQRGGWIRDLRLPEVAIYGSAAKGIHRADTALVAVFAKV</sequence>
<evidence type="ECO:0000313" key="3">
    <source>
        <dbReference type="Proteomes" id="UP000043764"/>
    </source>
</evidence>
<dbReference type="SUPFAM" id="SSF53335">
    <property type="entry name" value="S-adenosyl-L-methionine-dependent methyltransferases"/>
    <property type="match status" value="1"/>
</dbReference>
<dbReference type="CDD" id="cd02440">
    <property type="entry name" value="AdoMet_MTases"/>
    <property type="match status" value="1"/>
</dbReference>
<dbReference type="InterPro" id="IPR029063">
    <property type="entry name" value="SAM-dependent_MTases_sf"/>
</dbReference>
<dbReference type="EMBL" id="CVRL01000041">
    <property type="protein sequence ID" value="CRL12451.1"/>
    <property type="molecule type" value="Genomic_DNA"/>
</dbReference>
<name>A0A0H5D5R7_9RHOB</name>
<dbReference type="RefSeq" id="WP_050674139.1">
    <property type="nucleotide sequence ID" value="NZ_CVRL01000041.1"/>
</dbReference>
<dbReference type="Proteomes" id="UP000043764">
    <property type="component" value="Unassembled WGS sequence"/>
</dbReference>
<dbReference type="Gene3D" id="3.40.50.150">
    <property type="entry name" value="Vaccinia Virus protein VP39"/>
    <property type="match status" value="1"/>
</dbReference>
<keyword evidence="3" id="KW-1185">Reference proteome</keyword>
<dbReference type="AlphaFoldDB" id="A0A0H5D5R7"/>
<protein>
    <submittedName>
        <fullName evidence="2">Biotin biosynthesis protein BioC</fullName>
    </submittedName>
</protein>
<proteinExistence type="predicted"/>